<dbReference type="Gene3D" id="1.20.1250.20">
    <property type="entry name" value="MFS general substrate transporter like domains"/>
    <property type="match status" value="1"/>
</dbReference>
<gene>
    <name evidence="8" type="ORF">ACE3NQ_18815</name>
</gene>
<dbReference type="CDD" id="cd17321">
    <property type="entry name" value="MFS_MMR_MDR_like"/>
    <property type="match status" value="1"/>
</dbReference>
<dbReference type="PROSITE" id="PS50850">
    <property type="entry name" value="MFS"/>
    <property type="match status" value="1"/>
</dbReference>
<evidence type="ECO:0000256" key="2">
    <source>
        <dbReference type="ARBA" id="ARBA00022448"/>
    </source>
</evidence>
<organism evidence="8 9">
    <name type="scientific">Paenibacillus terreus</name>
    <dbReference type="NCBI Taxonomy" id="1387834"/>
    <lineage>
        <taxon>Bacteria</taxon>
        <taxon>Bacillati</taxon>
        <taxon>Bacillota</taxon>
        <taxon>Bacilli</taxon>
        <taxon>Bacillales</taxon>
        <taxon>Paenibacillaceae</taxon>
        <taxon>Paenibacillus</taxon>
    </lineage>
</organism>
<reference evidence="8 9" key="1">
    <citation type="submission" date="2024-09" db="EMBL/GenBank/DDBJ databases">
        <authorList>
            <person name="Ruan L."/>
        </authorList>
    </citation>
    <scope>NUCLEOTIDE SEQUENCE [LARGE SCALE GENOMIC DNA]</scope>
    <source>
        <strain evidence="8 9">D33</strain>
    </source>
</reference>
<feature type="transmembrane region" description="Helical" evidence="6">
    <location>
        <begin position="88"/>
        <end position="106"/>
    </location>
</feature>
<evidence type="ECO:0000313" key="8">
    <source>
        <dbReference type="EMBL" id="MFB5682972.1"/>
    </source>
</evidence>
<name>A0ABV5BB96_9BACL</name>
<dbReference type="InterPro" id="IPR011701">
    <property type="entry name" value="MFS"/>
</dbReference>
<feature type="transmembrane region" description="Helical" evidence="6">
    <location>
        <begin position="401"/>
        <end position="426"/>
    </location>
</feature>
<dbReference type="InterPro" id="IPR036259">
    <property type="entry name" value="MFS_trans_sf"/>
</dbReference>
<dbReference type="InterPro" id="IPR020846">
    <property type="entry name" value="MFS_dom"/>
</dbReference>
<keyword evidence="4 6" id="KW-1133">Transmembrane helix</keyword>
<keyword evidence="3 6" id="KW-0812">Transmembrane</keyword>
<feature type="transmembrane region" description="Helical" evidence="6">
    <location>
        <begin position="237"/>
        <end position="255"/>
    </location>
</feature>
<dbReference type="SUPFAM" id="SSF103473">
    <property type="entry name" value="MFS general substrate transporter"/>
    <property type="match status" value="1"/>
</dbReference>
<feature type="transmembrane region" description="Helical" evidence="6">
    <location>
        <begin position="147"/>
        <end position="166"/>
    </location>
</feature>
<sequence length="444" mass="47756">MVISVMNATMFNIVLPQMKEELGISVTQVSWVFSFYTLFYAVGVAIFGKLADKYSLKSLLTFGLAVLALGSLIGLSAQAFWMVIVGRILQAAGASIIPVMAMLIPIRYFPPENRGRALGISATGLALGNAVGPVVSALVVGAFHWRWLFAIPLLMVFMLPFYRKYLTDEQPKGGRVDWLGGSLLAASIASCVLAVTQSSWGLGAGSALLLVCFILRVRTAADPFIRLDLFRNKGYTLGLITAVIVMSIGFSLPYLTPQLLADVQQLSPAWIGFTMVPAALVTAILGKQGGKLADTRGNSFLFTAASLLLLLCFALLALFTGAPALLIACFLIFGTLGQAFMQIALSNSISGTLPRERAGVGMGLLSMINFLSGTVSTLVYSKVLDHGAGTAWNPFNSFTGTFVFSNIYLILFALYVVLLVIYRLYLKRHLIAPGQMKEGALSRF</sequence>
<feature type="transmembrane region" description="Helical" evidence="6">
    <location>
        <begin position="358"/>
        <end position="381"/>
    </location>
</feature>
<feature type="transmembrane region" description="Helical" evidence="6">
    <location>
        <begin position="59"/>
        <end position="82"/>
    </location>
</feature>
<keyword evidence="5 6" id="KW-0472">Membrane</keyword>
<feature type="transmembrane region" description="Helical" evidence="6">
    <location>
        <begin position="325"/>
        <end position="346"/>
    </location>
</feature>
<keyword evidence="9" id="KW-1185">Reference proteome</keyword>
<feature type="transmembrane region" description="Helical" evidence="6">
    <location>
        <begin position="201"/>
        <end position="217"/>
    </location>
</feature>
<comment type="subcellular location">
    <subcellularLocation>
        <location evidence="1">Cell membrane</location>
        <topology evidence="1">Multi-pass membrane protein</topology>
    </subcellularLocation>
</comment>
<feature type="transmembrane region" description="Helical" evidence="6">
    <location>
        <begin position="178"/>
        <end position="195"/>
    </location>
</feature>
<evidence type="ECO:0000256" key="6">
    <source>
        <dbReference type="SAM" id="Phobius"/>
    </source>
</evidence>
<feature type="transmembrane region" description="Helical" evidence="6">
    <location>
        <begin position="267"/>
        <end position="286"/>
    </location>
</feature>
<evidence type="ECO:0000259" key="7">
    <source>
        <dbReference type="PROSITE" id="PS50850"/>
    </source>
</evidence>
<feature type="transmembrane region" description="Helical" evidence="6">
    <location>
        <begin position="28"/>
        <end position="47"/>
    </location>
</feature>
<feature type="domain" description="Major facilitator superfamily (MFS) profile" evidence="7">
    <location>
        <begin position="1"/>
        <end position="430"/>
    </location>
</feature>
<feature type="transmembrane region" description="Helical" evidence="6">
    <location>
        <begin position="118"/>
        <end position="141"/>
    </location>
</feature>
<dbReference type="Proteomes" id="UP001580407">
    <property type="component" value="Unassembled WGS sequence"/>
</dbReference>
<protein>
    <submittedName>
        <fullName evidence="8">MFS transporter</fullName>
    </submittedName>
</protein>
<dbReference type="PANTHER" id="PTHR42718">
    <property type="entry name" value="MAJOR FACILITATOR SUPERFAMILY MULTIDRUG TRANSPORTER MFSC"/>
    <property type="match status" value="1"/>
</dbReference>
<evidence type="ECO:0000256" key="4">
    <source>
        <dbReference type="ARBA" id="ARBA00022989"/>
    </source>
</evidence>
<keyword evidence="2" id="KW-0813">Transport</keyword>
<dbReference type="EMBL" id="JBHILM010000022">
    <property type="protein sequence ID" value="MFB5682972.1"/>
    <property type="molecule type" value="Genomic_DNA"/>
</dbReference>
<accession>A0ABV5BB96</accession>
<evidence type="ECO:0000313" key="9">
    <source>
        <dbReference type="Proteomes" id="UP001580407"/>
    </source>
</evidence>
<comment type="caution">
    <text evidence="8">The sequence shown here is derived from an EMBL/GenBank/DDBJ whole genome shotgun (WGS) entry which is preliminary data.</text>
</comment>
<dbReference type="Pfam" id="PF07690">
    <property type="entry name" value="MFS_1"/>
    <property type="match status" value="1"/>
</dbReference>
<evidence type="ECO:0000256" key="3">
    <source>
        <dbReference type="ARBA" id="ARBA00022692"/>
    </source>
</evidence>
<dbReference type="PANTHER" id="PTHR42718:SF9">
    <property type="entry name" value="MAJOR FACILITATOR SUPERFAMILY MULTIDRUG TRANSPORTER MFSC"/>
    <property type="match status" value="1"/>
</dbReference>
<dbReference type="PRINTS" id="PR01036">
    <property type="entry name" value="TCRTETB"/>
</dbReference>
<proteinExistence type="predicted"/>
<dbReference type="Gene3D" id="1.20.1720.10">
    <property type="entry name" value="Multidrug resistance protein D"/>
    <property type="match status" value="1"/>
</dbReference>
<evidence type="ECO:0000256" key="1">
    <source>
        <dbReference type="ARBA" id="ARBA00004651"/>
    </source>
</evidence>
<evidence type="ECO:0000256" key="5">
    <source>
        <dbReference type="ARBA" id="ARBA00023136"/>
    </source>
</evidence>
<feature type="transmembrane region" description="Helical" evidence="6">
    <location>
        <begin position="298"/>
        <end position="319"/>
    </location>
</feature>